<dbReference type="Pfam" id="PF05598">
    <property type="entry name" value="DUF772"/>
    <property type="match status" value="1"/>
</dbReference>
<evidence type="ECO:0000313" key="3">
    <source>
        <dbReference type="Proteomes" id="UP000034190"/>
    </source>
</evidence>
<dbReference type="InterPro" id="IPR008490">
    <property type="entry name" value="Transposase_InsH_N"/>
</dbReference>
<dbReference type="EMBL" id="LCAP01000001">
    <property type="protein sequence ID" value="KKR91897.1"/>
    <property type="molecule type" value="Genomic_DNA"/>
</dbReference>
<dbReference type="PROSITE" id="PS51257">
    <property type="entry name" value="PROKAR_LIPOPROTEIN"/>
    <property type="match status" value="1"/>
</dbReference>
<reference evidence="2 3" key="1">
    <citation type="journal article" date="2015" name="Nature">
        <title>rRNA introns, odd ribosomes, and small enigmatic genomes across a large radiation of phyla.</title>
        <authorList>
            <person name="Brown C.T."/>
            <person name="Hug L.A."/>
            <person name="Thomas B.C."/>
            <person name="Sharon I."/>
            <person name="Castelle C.J."/>
            <person name="Singh A."/>
            <person name="Wilkins M.J."/>
            <person name="Williams K.H."/>
            <person name="Banfield J.F."/>
        </authorList>
    </citation>
    <scope>NUCLEOTIDE SEQUENCE [LARGE SCALE GENOMIC DNA]</scope>
</reference>
<name>A0A0G0XVD6_9BACT</name>
<evidence type="ECO:0000313" key="2">
    <source>
        <dbReference type="EMBL" id="KKR91897.1"/>
    </source>
</evidence>
<feature type="domain" description="Transposase InsH N-terminal" evidence="1">
    <location>
        <begin position="25"/>
        <end position="75"/>
    </location>
</feature>
<dbReference type="Proteomes" id="UP000034190">
    <property type="component" value="Unassembled WGS sequence"/>
</dbReference>
<comment type="caution">
    <text evidence="2">The sequence shown here is derived from an EMBL/GenBank/DDBJ whole genome shotgun (WGS) entry which is preliminary data.</text>
</comment>
<dbReference type="AlphaFoldDB" id="A0A0G0XVD6"/>
<organism evidence="2 3">
    <name type="scientific">Candidatus Falkowbacteria bacterium GW2011_GWA2_41_14</name>
    <dbReference type="NCBI Taxonomy" id="1618635"/>
    <lineage>
        <taxon>Bacteria</taxon>
        <taxon>Candidatus Falkowiibacteriota</taxon>
    </lineage>
</organism>
<gene>
    <name evidence="2" type="ORF">UU43_C0001G0077</name>
</gene>
<evidence type="ECO:0000259" key="1">
    <source>
        <dbReference type="Pfam" id="PF05598"/>
    </source>
</evidence>
<proteinExistence type="predicted"/>
<sequence length="77" mass="9132">MFKPQDQFTNSMFGSYACDPIIERNQDHLLVKMNKLIDWSFVEEEAADRYSPRGQNAIHPIRMFKLLIIQNLYNLII</sequence>
<protein>
    <submittedName>
        <fullName evidence="2">Transposase, IS4 family protein</fullName>
    </submittedName>
</protein>
<accession>A0A0G0XVD6</accession>